<name>A0A3B6VP75_BRAHO</name>
<dbReference type="RefSeq" id="WP_020063506.1">
    <property type="nucleotide sequence ID" value="NZ_CP015910.2"/>
</dbReference>
<proteinExistence type="predicted"/>
<reference evidence="2" key="1">
    <citation type="journal article" date="2016" name="Genome Announc.">
        <title>Complete Genome Sequence of Brachyspira hyodysenteriae Type Strain B78 (ATCC 27164).</title>
        <authorList>
            <person name="Mirajkar N.S."/>
            <person name="Johnson T.J."/>
            <person name="Gebhart C.J."/>
        </authorList>
    </citation>
    <scope>NUCLEOTIDE SEQUENCE [LARGE SCALE GENOMIC DNA]</scope>
    <source>
        <strain evidence="2">B78</strain>
    </source>
</reference>
<gene>
    <name evidence="1" type="ORF">BHYOB78_01170</name>
</gene>
<dbReference type="OrthoDB" id="7299295at2"/>
<evidence type="ECO:0000313" key="2">
    <source>
        <dbReference type="Proteomes" id="UP000092328"/>
    </source>
</evidence>
<accession>A0A3B6VP75</accession>
<dbReference type="EMBL" id="CP015910">
    <property type="protein sequence ID" value="ANN62515.1"/>
    <property type="molecule type" value="Genomic_DNA"/>
</dbReference>
<dbReference type="AlphaFoldDB" id="A0A3B6VP75"/>
<evidence type="ECO:0000313" key="1">
    <source>
        <dbReference type="EMBL" id="ANN62515.1"/>
    </source>
</evidence>
<dbReference type="Proteomes" id="UP000092328">
    <property type="component" value="Chromosome"/>
</dbReference>
<protein>
    <submittedName>
        <fullName evidence="1">Uncharacterized protein</fullName>
    </submittedName>
</protein>
<sequence length="302" mass="36352">MNIVIIHTGFAKYLVYTLRKIKETNKNANVFLISDRKYKEYSKYSTFVDVEKVKKEESINFQNKYIHLGKSNPNYEMFCMQRWIILKDFMKEYNLTECFHIDSDILLFSDLNEALKPFLKYDVSLAHNLALTMYIKDIKVLEEFSKYLLFKYTDEKEINKLKSMYYDDPNRVNNGVAGSISDMDLSREFFSNYQLPIGDLSEIENDSIFDSAIVYGGPDFEMLKKNRYEMKKIFFENNIPFCNYHNDNINKKIRFHSLHFIVWSKLYIKKLSLNKDLNFNPYYINIYREFNVFKSKFKKFFK</sequence>
<organism evidence="1 2">
    <name type="scientific">Brachyspira hyodysenteriae ATCC 27164</name>
    <dbReference type="NCBI Taxonomy" id="1266923"/>
    <lineage>
        <taxon>Bacteria</taxon>
        <taxon>Pseudomonadati</taxon>
        <taxon>Spirochaetota</taxon>
        <taxon>Spirochaetia</taxon>
        <taxon>Brachyspirales</taxon>
        <taxon>Brachyspiraceae</taxon>
        <taxon>Brachyspira</taxon>
    </lineage>
</organism>
<reference evidence="2" key="2">
    <citation type="journal article" date="2017" name="Genome Announc.">
        <title>Correction for Mirajkar et al., Complete Genome Sequence of Brachyspira hyodysenteriae Type Strain B78 (ATCC 27164).</title>
        <authorList>
            <person name="Mirajkar N.S."/>
            <person name="Johnson T.J."/>
            <person name="Gebhart C.J."/>
        </authorList>
    </citation>
    <scope>NUCLEOTIDE SEQUENCE [LARGE SCALE GENOMIC DNA]</scope>
    <source>
        <strain evidence="2">B78</strain>
    </source>
</reference>
<dbReference type="KEGG" id="bhd:BHYOB78_01170"/>
<keyword evidence="2" id="KW-1185">Reference proteome</keyword>